<evidence type="ECO:0000313" key="2">
    <source>
        <dbReference type="EMBL" id="KAF2433250.1"/>
    </source>
</evidence>
<keyword evidence="1" id="KW-0732">Signal</keyword>
<dbReference type="AlphaFoldDB" id="A0A9P4U0Z6"/>
<proteinExistence type="predicted"/>
<reference evidence="2" key="1">
    <citation type="journal article" date="2020" name="Stud. Mycol.">
        <title>101 Dothideomycetes genomes: a test case for predicting lifestyles and emergence of pathogens.</title>
        <authorList>
            <person name="Haridas S."/>
            <person name="Albert R."/>
            <person name="Binder M."/>
            <person name="Bloem J."/>
            <person name="Labutti K."/>
            <person name="Salamov A."/>
            <person name="Andreopoulos B."/>
            <person name="Baker S."/>
            <person name="Barry K."/>
            <person name="Bills G."/>
            <person name="Bluhm B."/>
            <person name="Cannon C."/>
            <person name="Castanera R."/>
            <person name="Culley D."/>
            <person name="Daum C."/>
            <person name="Ezra D."/>
            <person name="Gonzalez J."/>
            <person name="Henrissat B."/>
            <person name="Kuo A."/>
            <person name="Liang C."/>
            <person name="Lipzen A."/>
            <person name="Lutzoni F."/>
            <person name="Magnuson J."/>
            <person name="Mondo S."/>
            <person name="Nolan M."/>
            <person name="Ohm R."/>
            <person name="Pangilinan J."/>
            <person name="Park H.-J."/>
            <person name="Ramirez L."/>
            <person name="Alfaro M."/>
            <person name="Sun H."/>
            <person name="Tritt A."/>
            <person name="Yoshinaga Y."/>
            <person name="Zwiers L.-H."/>
            <person name="Turgeon B."/>
            <person name="Goodwin S."/>
            <person name="Spatafora J."/>
            <person name="Crous P."/>
            <person name="Grigoriev I."/>
        </authorList>
    </citation>
    <scope>NUCLEOTIDE SEQUENCE</scope>
    <source>
        <strain evidence="2">CBS 130266</strain>
    </source>
</reference>
<organism evidence="2 3">
    <name type="scientific">Tothia fuscella</name>
    <dbReference type="NCBI Taxonomy" id="1048955"/>
    <lineage>
        <taxon>Eukaryota</taxon>
        <taxon>Fungi</taxon>
        <taxon>Dikarya</taxon>
        <taxon>Ascomycota</taxon>
        <taxon>Pezizomycotina</taxon>
        <taxon>Dothideomycetes</taxon>
        <taxon>Pleosporomycetidae</taxon>
        <taxon>Venturiales</taxon>
        <taxon>Cylindrosympodiaceae</taxon>
        <taxon>Tothia</taxon>
    </lineage>
</organism>
<evidence type="ECO:0000256" key="1">
    <source>
        <dbReference type="SAM" id="SignalP"/>
    </source>
</evidence>
<name>A0A9P4U0Z6_9PEZI</name>
<protein>
    <submittedName>
        <fullName evidence="2">Uncharacterized protein</fullName>
    </submittedName>
</protein>
<dbReference type="InterPro" id="IPR021054">
    <property type="entry name" value="Cell_wall_mannoprotein_1"/>
</dbReference>
<dbReference type="GO" id="GO:0005576">
    <property type="term" value="C:extracellular region"/>
    <property type="evidence" value="ECO:0007669"/>
    <property type="project" value="TreeGrafter"/>
</dbReference>
<evidence type="ECO:0000313" key="3">
    <source>
        <dbReference type="Proteomes" id="UP000800235"/>
    </source>
</evidence>
<dbReference type="EMBL" id="MU007022">
    <property type="protein sequence ID" value="KAF2433250.1"/>
    <property type="molecule type" value="Genomic_DNA"/>
</dbReference>
<dbReference type="PANTHER" id="PTHR38123:SF6">
    <property type="entry name" value="CELL WALL SERINE-THREONINE-RICH GALACTOMANNOPROTEIN MP1 (AFU_ORTHOLOGUE AFUA_4G03240)"/>
    <property type="match status" value="1"/>
</dbReference>
<feature type="chain" id="PRO_5040466772" evidence="1">
    <location>
        <begin position="17"/>
        <end position="182"/>
    </location>
</feature>
<dbReference type="Proteomes" id="UP000800235">
    <property type="component" value="Unassembled WGS sequence"/>
</dbReference>
<accession>A0A9P4U0Z6</accession>
<dbReference type="Pfam" id="PF12296">
    <property type="entry name" value="HsbA"/>
    <property type="match status" value="1"/>
</dbReference>
<dbReference type="Gene3D" id="1.20.1280.140">
    <property type="match status" value="1"/>
</dbReference>
<feature type="signal peptide" evidence="1">
    <location>
        <begin position="1"/>
        <end position="16"/>
    </location>
</feature>
<keyword evidence="3" id="KW-1185">Reference proteome</keyword>
<dbReference type="PANTHER" id="PTHR38123">
    <property type="entry name" value="CELL WALL SERINE-THREONINE-RICH GALACTOMANNOPROTEIN MP1 (AFU_ORTHOLOGUE AFUA_4G03240)"/>
    <property type="match status" value="1"/>
</dbReference>
<sequence>MLVSSIFSFCIGVAVAAPAKSLVQRDLAAFRSAFGAISSATTTFDTAVKGIASPADVNANLPDLTTKAGAIVTAIQNGITTVNAQPPLSLTDSLSLLTLSNTLVSSVEATVSDLTDKKPFVDAATPPQTTFVRTQLQDVRSNAQTYIAAVVAKVPDAVKSVANTQASRVITVLDNGIATYSG</sequence>
<gene>
    <name evidence="2" type="ORF">EJ08DRAFT_658500</name>
</gene>
<comment type="caution">
    <text evidence="2">The sequence shown here is derived from an EMBL/GenBank/DDBJ whole genome shotgun (WGS) entry which is preliminary data.</text>
</comment>